<organism evidence="3 4">
    <name type="scientific">Tulasnella calospora MUT 4182</name>
    <dbReference type="NCBI Taxonomy" id="1051891"/>
    <lineage>
        <taxon>Eukaryota</taxon>
        <taxon>Fungi</taxon>
        <taxon>Dikarya</taxon>
        <taxon>Basidiomycota</taxon>
        <taxon>Agaricomycotina</taxon>
        <taxon>Agaricomycetes</taxon>
        <taxon>Cantharellales</taxon>
        <taxon>Tulasnellaceae</taxon>
        <taxon>Tulasnella</taxon>
    </lineage>
</organism>
<evidence type="ECO:0000313" key="3">
    <source>
        <dbReference type="EMBL" id="KIO31563.1"/>
    </source>
</evidence>
<keyword evidence="1" id="KW-0175">Coiled coil</keyword>
<evidence type="ECO:0000256" key="1">
    <source>
        <dbReference type="SAM" id="Coils"/>
    </source>
</evidence>
<keyword evidence="4" id="KW-1185">Reference proteome</keyword>
<reference evidence="3 4" key="1">
    <citation type="submission" date="2014-04" db="EMBL/GenBank/DDBJ databases">
        <authorList>
            <consortium name="DOE Joint Genome Institute"/>
            <person name="Kuo A."/>
            <person name="Girlanda M."/>
            <person name="Perotto S."/>
            <person name="Kohler A."/>
            <person name="Nagy L.G."/>
            <person name="Floudas D."/>
            <person name="Copeland A."/>
            <person name="Barry K.W."/>
            <person name="Cichocki N."/>
            <person name="Veneault-Fourrey C."/>
            <person name="LaButti K."/>
            <person name="Lindquist E.A."/>
            <person name="Lipzen A."/>
            <person name="Lundell T."/>
            <person name="Morin E."/>
            <person name="Murat C."/>
            <person name="Sun H."/>
            <person name="Tunlid A."/>
            <person name="Henrissat B."/>
            <person name="Grigoriev I.V."/>
            <person name="Hibbett D.S."/>
            <person name="Martin F."/>
            <person name="Nordberg H.P."/>
            <person name="Cantor M.N."/>
            <person name="Hua S.X."/>
        </authorList>
    </citation>
    <scope>NUCLEOTIDE SEQUENCE [LARGE SCALE GENOMIC DNA]</scope>
    <source>
        <strain evidence="3 4">MUT 4182</strain>
    </source>
</reference>
<reference evidence="4" key="2">
    <citation type="submission" date="2015-01" db="EMBL/GenBank/DDBJ databases">
        <title>Evolutionary Origins and Diversification of the Mycorrhizal Mutualists.</title>
        <authorList>
            <consortium name="DOE Joint Genome Institute"/>
            <consortium name="Mycorrhizal Genomics Consortium"/>
            <person name="Kohler A."/>
            <person name="Kuo A."/>
            <person name="Nagy L.G."/>
            <person name="Floudas D."/>
            <person name="Copeland A."/>
            <person name="Barry K.W."/>
            <person name="Cichocki N."/>
            <person name="Veneault-Fourrey C."/>
            <person name="LaButti K."/>
            <person name="Lindquist E.A."/>
            <person name="Lipzen A."/>
            <person name="Lundell T."/>
            <person name="Morin E."/>
            <person name="Murat C."/>
            <person name="Riley R."/>
            <person name="Ohm R."/>
            <person name="Sun H."/>
            <person name="Tunlid A."/>
            <person name="Henrissat B."/>
            <person name="Grigoriev I.V."/>
            <person name="Hibbett D.S."/>
            <person name="Martin F."/>
        </authorList>
    </citation>
    <scope>NUCLEOTIDE SEQUENCE [LARGE SCALE GENOMIC DNA]</scope>
    <source>
        <strain evidence="4">MUT 4182</strain>
    </source>
</reference>
<dbReference type="Proteomes" id="UP000054248">
    <property type="component" value="Unassembled WGS sequence"/>
</dbReference>
<dbReference type="EMBL" id="KN822962">
    <property type="protein sequence ID" value="KIO31563.1"/>
    <property type="molecule type" value="Genomic_DNA"/>
</dbReference>
<evidence type="ECO:0000313" key="4">
    <source>
        <dbReference type="Proteomes" id="UP000054248"/>
    </source>
</evidence>
<dbReference type="AlphaFoldDB" id="A0A0C3LCB2"/>
<accession>A0A0C3LCB2</accession>
<gene>
    <name evidence="3" type="ORF">M407DRAFT_241778</name>
</gene>
<feature type="region of interest" description="Disordered" evidence="2">
    <location>
        <begin position="1"/>
        <end position="24"/>
    </location>
</feature>
<sequence>MAPLPVRPEEQVPKNSKSAPALPLASTSSDLAALKAAHIDLSKLVPPPPSAAEADVVLQASYEFVKNARAAIAIERSNAVEKEREKMEGVRAKLEEVVEGLKGSDEVL</sequence>
<evidence type="ECO:0000256" key="2">
    <source>
        <dbReference type="SAM" id="MobiDB-lite"/>
    </source>
</evidence>
<protein>
    <submittedName>
        <fullName evidence="3">Uncharacterized protein</fullName>
    </submittedName>
</protein>
<dbReference type="HOGENOM" id="CLU_169800_0_0_1"/>
<feature type="coiled-coil region" evidence="1">
    <location>
        <begin position="65"/>
        <end position="97"/>
    </location>
</feature>
<name>A0A0C3LCB2_9AGAM</name>
<dbReference type="OrthoDB" id="3227556at2759"/>
<proteinExistence type="predicted"/>